<feature type="transmembrane region" description="Helical" evidence="6">
    <location>
        <begin position="27"/>
        <end position="48"/>
    </location>
</feature>
<dbReference type="PROSITE" id="PS50850">
    <property type="entry name" value="MFS"/>
    <property type="match status" value="1"/>
</dbReference>
<protein>
    <submittedName>
        <fullName evidence="8">Major facilitator-type transporter ecdC</fullName>
    </submittedName>
</protein>
<accession>A0AA37H0N4</accession>
<sequence length="200" mass="22067">MQLFLGYPLCGNYLAYFLTLSGVNDPFLITVISILLSMFAAIFAFFLIERVGRRPQLLFGTYGMLVCLLIISLLGLFGSGEGWNSRALAAFCIIWSIFYYMSVGAVGWTIVGEISLSRLRAKTTSLAAISSSVFNMSWSIAIPYLVNAEEANLGPKSGLVFLGLDTLLTVVAFFLIPETRGKTFHELDSMFIARLPARKF</sequence>
<dbReference type="Proteomes" id="UP001055172">
    <property type="component" value="Unassembled WGS sequence"/>
</dbReference>
<organism evidence="8 9">
    <name type="scientific">Colletotrichum liriopes</name>
    <dbReference type="NCBI Taxonomy" id="708192"/>
    <lineage>
        <taxon>Eukaryota</taxon>
        <taxon>Fungi</taxon>
        <taxon>Dikarya</taxon>
        <taxon>Ascomycota</taxon>
        <taxon>Pezizomycotina</taxon>
        <taxon>Sordariomycetes</taxon>
        <taxon>Hypocreomycetidae</taxon>
        <taxon>Glomerellales</taxon>
        <taxon>Glomerellaceae</taxon>
        <taxon>Colletotrichum</taxon>
        <taxon>Colletotrichum spaethianum species complex</taxon>
    </lineage>
</organism>
<evidence type="ECO:0000256" key="3">
    <source>
        <dbReference type="ARBA" id="ARBA00022692"/>
    </source>
</evidence>
<keyword evidence="5 6" id="KW-0472">Membrane</keyword>
<comment type="caution">
    <text evidence="8">The sequence shown here is derived from an EMBL/GenBank/DDBJ whole genome shotgun (WGS) entry which is preliminary data.</text>
</comment>
<evidence type="ECO:0000256" key="1">
    <source>
        <dbReference type="ARBA" id="ARBA00004141"/>
    </source>
</evidence>
<keyword evidence="3 6" id="KW-0812">Transmembrane</keyword>
<evidence type="ECO:0000256" key="5">
    <source>
        <dbReference type="ARBA" id="ARBA00023136"/>
    </source>
</evidence>
<dbReference type="EMBL" id="BPPX01000060">
    <property type="protein sequence ID" value="GJC90830.1"/>
    <property type="molecule type" value="Genomic_DNA"/>
</dbReference>
<dbReference type="GO" id="GO:0016020">
    <property type="term" value="C:membrane"/>
    <property type="evidence" value="ECO:0007669"/>
    <property type="project" value="UniProtKB-SubCell"/>
</dbReference>
<dbReference type="InterPro" id="IPR005829">
    <property type="entry name" value="Sugar_transporter_CS"/>
</dbReference>
<gene>
    <name evidence="8" type="ORF">ColLi_13668</name>
</gene>
<dbReference type="AlphaFoldDB" id="A0AA37H0N4"/>
<feature type="domain" description="Major facilitator superfamily (MFS) profile" evidence="7">
    <location>
        <begin position="1"/>
        <end position="180"/>
    </location>
</feature>
<comment type="similarity">
    <text evidence="2">Belongs to the major facilitator superfamily. Sugar transporter (TC 2.A.1.1) family.</text>
</comment>
<evidence type="ECO:0000256" key="6">
    <source>
        <dbReference type="SAM" id="Phobius"/>
    </source>
</evidence>
<dbReference type="InterPro" id="IPR036259">
    <property type="entry name" value="MFS_trans_sf"/>
</dbReference>
<keyword evidence="4 6" id="KW-1133">Transmembrane helix</keyword>
<evidence type="ECO:0000313" key="9">
    <source>
        <dbReference type="Proteomes" id="UP001055172"/>
    </source>
</evidence>
<name>A0AA37H0N4_9PEZI</name>
<feature type="transmembrane region" description="Helical" evidence="6">
    <location>
        <begin position="57"/>
        <end position="76"/>
    </location>
</feature>
<dbReference type="InterPro" id="IPR020846">
    <property type="entry name" value="MFS_dom"/>
</dbReference>
<dbReference type="GO" id="GO:0005351">
    <property type="term" value="F:carbohydrate:proton symporter activity"/>
    <property type="evidence" value="ECO:0007669"/>
    <property type="project" value="TreeGrafter"/>
</dbReference>
<dbReference type="PROSITE" id="PS00216">
    <property type="entry name" value="SUGAR_TRANSPORT_1"/>
    <property type="match status" value="1"/>
</dbReference>
<dbReference type="PANTHER" id="PTHR48022">
    <property type="entry name" value="PLASTIDIC GLUCOSE TRANSPORTER 4"/>
    <property type="match status" value="1"/>
</dbReference>
<dbReference type="PANTHER" id="PTHR48022:SF15">
    <property type="entry name" value="ALPHA-GLUCOSIDE TRANSPORTER, PUTATIVE (AFU_ORTHOLOGUE AFUA_5G00500)-RELATED"/>
    <property type="match status" value="1"/>
</dbReference>
<comment type="subcellular location">
    <subcellularLocation>
        <location evidence="1">Membrane</location>
        <topology evidence="1">Multi-pass membrane protein</topology>
    </subcellularLocation>
</comment>
<feature type="transmembrane region" description="Helical" evidence="6">
    <location>
        <begin position="123"/>
        <end position="146"/>
    </location>
</feature>
<feature type="transmembrane region" description="Helical" evidence="6">
    <location>
        <begin position="158"/>
        <end position="176"/>
    </location>
</feature>
<keyword evidence="9" id="KW-1185">Reference proteome</keyword>
<reference evidence="8 9" key="1">
    <citation type="submission" date="2021-07" db="EMBL/GenBank/DDBJ databases">
        <title>Genome data of Colletotrichum spaethianum.</title>
        <authorList>
            <person name="Utami Y.D."/>
            <person name="Hiruma K."/>
        </authorList>
    </citation>
    <scope>NUCLEOTIDE SEQUENCE [LARGE SCALE GENOMIC DNA]</scope>
    <source>
        <strain evidence="8 9">MAFF 242679</strain>
    </source>
</reference>
<evidence type="ECO:0000313" key="8">
    <source>
        <dbReference type="EMBL" id="GJC90830.1"/>
    </source>
</evidence>
<proteinExistence type="inferred from homology"/>
<dbReference type="InterPro" id="IPR050360">
    <property type="entry name" value="MFS_Sugar_Transporters"/>
</dbReference>
<dbReference type="Pfam" id="PF00083">
    <property type="entry name" value="Sugar_tr"/>
    <property type="match status" value="1"/>
</dbReference>
<evidence type="ECO:0000256" key="2">
    <source>
        <dbReference type="ARBA" id="ARBA00010992"/>
    </source>
</evidence>
<evidence type="ECO:0000259" key="7">
    <source>
        <dbReference type="PROSITE" id="PS50850"/>
    </source>
</evidence>
<evidence type="ECO:0000256" key="4">
    <source>
        <dbReference type="ARBA" id="ARBA00022989"/>
    </source>
</evidence>
<dbReference type="Gene3D" id="1.20.1250.20">
    <property type="entry name" value="MFS general substrate transporter like domains"/>
    <property type="match status" value="1"/>
</dbReference>
<dbReference type="SUPFAM" id="SSF103473">
    <property type="entry name" value="MFS general substrate transporter"/>
    <property type="match status" value="1"/>
</dbReference>
<feature type="transmembrane region" description="Helical" evidence="6">
    <location>
        <begin position="88"/>
        <end position="111"/>
    </location>
</feature>
<dbReference type="InterPro" id="IPR005828">
    <property type="entry name" value="MFS_sugar_transport-like"/>
</dbReference>